<name>A0AAN9S420_PSOTE</name>
<feature type="transmembrane region" description="Helical" evidence="1">
    <location>
        <begin position="21"/>
        <end position="39"/>
    </location>
</feature>
<organism evidence="2 3">
    <name type="scientific">Psophocarpus tetragonolobus</name>
    <name type="common">Winged bean</name>
    <name type="synonym">Dolichos tetragonolobus</name>
    <dbReference type="NCBI Taxonomy" id="3891"/>
    <lineage>
        <taxon>Eukaryota</taxon>
        <taxon>Viridiplantae</taxon>
        <taxon>Streptophyta</taxon>
        <taxon>Embryophyta</taxon>
        <taxon>Tracheophyta</taxon>
        <taxon>Spermatophyta</taxon>
        <taxon>Magnoliopsida</taxon>
        <taxon>eudicotyledons</taxon>
        <taxon>Gunneridae</taxon>
        <taxon>Pentapetalae</taxon>
        <taxon>rosids</taxon>
        <taxon>fabids</taxon>
        <taxon>Fabales</taxon>
        <taxon>Fabaceae</taxon>
        <taxon>Papilionoideae</taxon>
        <taxon>50 kb inversion clade</taxon>
        <taxon>NPAAA clade</taxon>
        <taxon>indigoferoid/millettioid clade</taxon>
        <taxon>Phaseoleae</taxon>
        <taxon>Psophocarpus</taxon>
    </lineage>
</organism>
<sequence length="93" mass="10321">MNGEFCSPKSSYLLPHKLLKLYFHSVVEMIAFSFLFFVARFKVLGLGLVGFDHDGEVLGATTNELLNVYSILDKESQEYEASSEHMGDLLGGA</sequence>
<evidence type="ECO:0000313" key="3">
    <source>
        <dbReference type="Proteomes" id="UP001386955"/>
    </source>
</evidence>
<dbReference type="Proteomes" id="UP001386955">
    <property type="component" value="Unassembled WGS sequence"/>
</dbReference>
<reference evidence="2 3" key="1">
    <citation type="submission" date="2024-01" db="EMBL/GenBank/DDBJ databases">
        <title>The genomes of 5 underutilized Papilionoideae crops provide insights into root nodulation and disease resistanc.</title>
        <authorList>
            <person name="Jiang F."/>
        </authorList>
    </citation>
    <scope>NUCLEOTIDE SEQUENCE [LARGE SCALE GENOMIC DNA]</scope>
    <source>
        <strain evidence="2">DUOXIRENSHENG_FW03</strain>
        <tissue evidence="2">Leaves</tissue>
    </source>
</reference>
<evidence type="ECO:0000256" key="1">
    <source>
        <dbReference type="SAM" id="Phobius"/>
    </source>
</evidence>
<gene>
    <name evidence="2" type="ORF">VNO78_23201</name>
</gene>
<evidence type="ECO:0000313" key="2">
    <source>
        <dbReference type="EMBL" id="KAK7388385.1"/>
    </source>
</evidence>
<dbReference type="EMBL" id="JAYMYS010000006">
    <property type="protein sequence ID" value="KAK7388385.1"/>
    <property type="molecule type" value="Genomic_DNA"/>
</dbReference>
<keyword evidence="1" id="KW-1133">Transmembrane helix</keyword>
<keyword evidence="3" id="KW-1185">Reference proteome</keyword>
<keyword evidence="1" id="KW-0472">Membrane</keyword>
<keyword evidence="1" id="KW-0812">Transmembrane</keyword>
<comment type="caution">
    <text evidence="2">The sequence shown here is derived from an EMBL/GenBank/DDBJ whole genome shotgun (WGS) entry which is preliminary data.</text>
</comment>
<protein>
    <submittedName>
        <fullName evidence="2">Uncharacterized protein</fullName>
    </submittedName>
</protein>
<proteinExistence type="predicted"/>
<accession>A0AAN9S420</accession>
<dbReference type="AlphaFoldDB" id="A0AAN9S420"/>